<gene>
    <name evidence="1" type="ORF">CC1G_12446</name>
</gene>
<dbReference type="VEuPathDB" id="FungiDB:CC1G_12446"/>
<dbReference type="GeneID" id="6012625"/>
<dbReference type="EMBL" id="AACS02000008">
    <property type="protein sequence ID" value="EAU85730.1"/>
    <property type="molecule type" value="Genomic_DNA"/>
</dbReference>
<keyword evidence="2" id="KW-1185">Reference proteome</keyword>
<dbReference type="RefSeq" id="XP_001836094.1">
    <property type="nucleotide sequence ID" value="XM_001836042.1"/>
</dbReference>
<proteinExistence type="predicted"/>
<evidence type="ECO:0000313" key="2">
    <source>
        <dbReference type="Proteomes" id="UP000001861"/>
    </source>
</evidence>
<dbReference type="AlphaFoldDB" id="A8NSU3"/>
<evidence type="ECO:0000313" key="1">
    <source>
        <dbReference type="EMBL" id="EAU85730.1"/>
    </source>
</evidence>
<reference evidence="1 2" key="1">
    <citation type="journal article" date="2010" name="Proc. Natl. Acad. Sci. U.S.A.">
        <title>Insights into evolution of multicellular fungi from the assembled chromosomes of the mushroom Coprinopsis cinerea (Coprinus cinereus).</title>
        <authorList>
            <person name="Stajich J.E."/>
            <person name="Wilke S.K."/>
            <person name="Ahren D."/>
            <person name="Au C.H."/>
            <person name="Birren B.W."/>
            <person name="Borodovsky M."/>
            <person name="Burns C."/>
            <person name="Canback B."/>
            <person name="Casselton L.A."/>
            <person name="Cheng C.K."/>
            <person name="Deng J."/>
            <person name="Dietrich F.S."/>
            <person name="Fargo D.C."/>
            <person name="Farman M.L."/>
            <person name="Gathman A.C."/>
            <person name="Goldberg J."/>
            <person name="Guigo R."/>
            <person name="Hoegger P.J."/>
            <person name="Hooker J.B."/>
            <person name="Huggins A."/>
            <person name="James T.Y."/>
            <person name="Kamada T."/>
            <person name="Kilaru S."/>
            <person name="Kodira C."/>
            <person name="Kues U."/>
            <person name="Kupfer D."/>
            <person name="Kwan H.S."/>
            <person name="Lomsadze A."/>
            <person name="Li W."/>
            <person name="Lilly W.W."/>
            <person name="Ma L.J."/>
            <person name="Mackey A.J."/>
            <person name="Manning G."/>
            <person name="Martin F."/>
            <person name="Muraguchi H."/>
            <person name="Natvig D.O."/>
            <person name="Palmerini H."/>
            <person name="Ramesh M.A."/>
            <person name="Rehmeyer C.J."/>
            <person name="Roe B.A."/>
            <person name="Shenoy N."/>
            <person name="Stanke M."/>
            <person name="Ter-Hovhannisyan V."/>
            <person name="Tunlid A."/>
            <person name="Velagapudi R."/>
            <person name="Vision T.J."/>
            <person name="Zeng Q."/>
            <person name="Zolan M.E."/>
            <person name="Pukkila P.J."/>
        </authorList>
    </citation>
    <scope>NUCLEOTIDE SEQUENCE [LARGE SCALE GENOMIC DNA]</scope>
    <source>
        <strain evidence="2">Okayama-7 / 130 / ATCC MYA-4618 / FGSC 9003</strain>
    </source>
</reference>
<name>A8NSU3_COPC7</name>
<accession>A8NSU3</accession>
<protein>
    <recommendedName>
        <fullName evidence="3">F-box domain-containing protein</fullName>
    </recommendedName>
</protein>
<comment type="caution">
    <text evidence="1">The sequence shown here is derived from an EMBL/GenBank/DDBJ whole genome shotgun (WGS) entry which is preliminary data.</text>
</comment>
<sequence length="494" mass="55872">MQAAPQPYLTKLPNEILSDIAECVKEISLREEGDYNPLKTKLSRFNFEADVKARQATTALDQCCLVSKRFHDIFRPFLFSYVNVSCCVSGSGGSTKFVSALELIQGLRRLLEHRPEIGLWIREIRFSIDDEVDDLLMGHTSVHPDFVAMLSKMPALTAFKFDGYMVGASWGALHPSIRDALREVCQLDTIQELRAATRIIPMDVLMSSPALRNLQLFATSTAFEEDDSLEDAPLNPSEENSASAADVSLRVGRLPGIQSLVCTDSERLESHLPHLCAKYSPAFQDLRSLLLVSNIPTSPLVLDLVQKFLRLTGSNLQELQIQIEYGFSFIRPLDLTPLTQLRRIKLRSKREGGVYANDPPKSDDETFVQMLVQTLKTLEGALHIEEIDIWVVWEHYQDSHNAEDGHGRHPDILRRLDSSLGCFADRARYPSLQSVVIRMLCVCMNLSGEPWEEVDEPGDLPRKDLLPTLHSDDRFRLDVFNEVEVDEWDEFDLA</sequence>
<dbReference type="KEGG" id="cci:CC1G_12446"/>
<evidence type="ECO:0008006" key="3">
    <source>
        <dbReference type="Google" id="ProtNLM"/>
    </source>
</evidence>
<organism evidence="1 2">
    <name type="scientific">Coprinopsis cinerea (strain Okayama-7 / 130 / ATCC MYA-4618 / FGSC 9003)</name>
    <name type="common">Inky cap fungus</name>
    <name type="synonym">Hormographiella aspergillata</name>
    <dbReference type="NCBI Taxonomy" id="240176"/>
    <lineage>
        <taxon>Eukaryota</taxon>
        <taxon>Fungi</taxon>
        <taxon>Dikarya</taxon>
        <taxon>Basidiomycota</taxon>
        <taxon>Agaricomycotina</taxon>
        <taxon>Agaricomycetes</taxon>
        <taxon>Agaricomycetidae</taxon>
        <taxon>Agaricales</taxon>
        <taxon>Agaricineae</taxon>
        <taxon>Psathyrellaceae</taxon>
        <taxon>Coprinopsis</taxon>
    </lineage>
</organism>
<dbReference type="InParanoid" id="A8NSU3"/>
<dbReference type="Proteomes" id="UP000001861">
    <property type="component" value="Unassembled WGS sequence"/>
</dbReference>
<dbReference type="OrthoDB" id="3750626at2759"/>